<accession>A0A0M3IF27</accession>
<keyword evidence="1" id="KW-1185">Reference proteome</keyword>
<dbReference type="WBParaSite" id="ALUE_0001677401-mRNA-1">
    <property type="protein sequence ID" value="ALUE_0001677401-mRNA-1"/>
    <property type="gene ID" value="ALUE_0001677401"/>
</dbReference>
<dbReference type="AlphaFoldDB" id="A0A0M3IF27"/>
<protein>
    <submittedName>
        <fullName evidence="2">Transducin/WD40 repeat-like superfamily protein</fullName>
    </submittedName>
</protein>
<sequence>MSETAARQANGCYHPGKRYNNISSRQALSTHHYLECNPHRVSLNFLSDAFGTVIISASRKDRFIVTFEIGAKRQRRQAIFTSVDSCIDAFNVCICTMSLISLNHVELLLPDISIIWNSALES</sequence>
<evidence type="ECO:0000313" key="2">
    <source>
        <dbReference type="WBParaSite" id="ALUE_0001677401-mRNA-1"/>
    </source>
</evidence>
<organism evidence="1 2">
    <name type="scientific">Ascaris lumbricoides</name>
    <name type="common">Giant roundworm</name>
    <dbReference type="NCBI Taxonomy" id="6252"/>
    <lineage>
        <taxon>Eukaryota</taxon>
        <taxon>Metazoa</taxon>
        <taxon>Ecdysozoa</taxon>
        <taxon>Nematoda</taxon>
        <taxon>Chromadorea</taxon>
        <taxon>Rhabditida</taxon>
        <taxon>Spirurina</taxon>
        <taxon>Ascaridomorpha</taxon>
        <taxon>Ascaridoidea</taxon>
        <taxon>Ascarididae</taxon>
        <taxon>Ascaris</taxon>
    </lineage>
</organism>
<proteinExistence type="predicted"/>
<reference evidence="2" key="1">
    <citation type="submission" date="2017-02" db="UniProtKB">
        <authorList>
            <consortium name="WormBaseParasite"/>
        </authorList>
    </citation>
    <scope>IDENTIFICATION</scope>
</reference>
<name>A0A0M3IF27_ASCLU</name>
<dbReference type="Proteomes" id="UP000036681">
    <property type="component" value="Unplaced"/>
</dbReference>
<evidence type="ECO:0000313" key="1">
    <source>
        <dbReference type="Proteomes" id="UP000036681"/>
    </source>
</evidence>